<reference evidence="1 2" key="1">
    <citation type="submission" date="2019-05" db="EMBL/GenBank/DDBJ databases">
        <title>Streptomyces sp. NEAU-C151, a novel actinomycete isolated from soil.</title>
        <authorList>
            <person name="Han L."/>
            <person name="Jiang H."/>
        </authorList>
    </citation>
    <scope>NUCLEOTIDE SEQUENCE [LARGE SCALE GENOMIC DNA]</scope>
    <source>
        <strain evidence="1 2">NEAU-C151</strain>
    </source>
</reference>
<keyword evidence="2" id="KW-1185">Reference proteome</keyword>
<proteinExistence type="predicted"/>
<sequence>MPEHPTVEAVLPKPVAAMRDDLLEATGQTADIRRTSPLHYLLRLASERVELTVTWRRNHRGTWKWSTSTLTVDGTPRELARDFDDFVRIWNDPDVLSRPGGRSELPELTPVSDETQLPDRVRQTLDNTRDTARRKDTDSNINAFAAATDSGYTIQLSGPKGTLHIHYTPSRRTPGSWALAPRHPFRMYDTNGMDRTSKFGGDLSTAMADMFGLSAAPAVPGQTGHTRQASVTNSVQVRRHTVIRV</sequence>
<organism evidence="1 2">
    <name type="scientific">Streptomyces montanus</name>
    <dbReference type="NCBI Taxonomy" id="2580423"/>
    <lineage>
        <taxon>Bacteria</taxon>
        <taxon>Bacillati</taxon>
        <taxon>Actinomycetota</taxon>
        <taxon>Actinomycetes</taxon>
        <taxon>Kitasatosporales</taxon>
        <taxon>Streptomycetaceae</taxon>
        <taxon>Streptomyces</taxon>
    </lineage>
</organism>
<dbReference type="AlphaFoldDB" id="A0A5R9FRM1"/>
<evidence type="ECO:0000313" key="1">
    <source>
        <dbReference type="EMBL" id="TLS46021.1"/>
    </source>
</evidence>
<dbReference type="Proteomes" id="UP000305906">
    <property type="component" value="Unassembled WGS sequence"/>
</dbReference>
<name>A0A5R9FRM1_9ACTN</name>
<accession>A0A5R9FRM1</accession>
<dbReference type="RefSeq" id="WP_138044889.1">
    <property type="nucleotide sequence ID" value="NZ_VBZC01000010.1"/>
</dbReference>
<comment type="caution">
    <text evidence="1">The sequence shown here is derived from an EMBL/GenBank/DDBJ whole genome shotgun (WGS) entry which is preliminary data.</text>
</comment>
<dbReference type="EMBL" id="VBZC01000010">
    <property type="protein sequence ID" value="TLS46021.1"/>
    <property type="molecule type" value="Genomic_DNA"/>
</dbReference>
<evidence type="ECO:0000313" key="2">
    <source>
        <dbReference type="Proteomes" id="UP000305906"/>
    </source>
</evidence>
<protein>
    <submittedName>
        <fullName evidence="1">Uncharacterized protein</fullName>
    </submittedName>
</protein>
<gene>
    <name evidence="1" type="ORF">FE633_10720</name>
</gene>